<dbReference type="InterPro" id="IPR029044">
    <property type="entry name" value="Nucleotide-diphossugar_trans"/>
</dbReference>
<accession>A0A510JE72</accession>
<dbReference type="RefSeq" id="WP_006806755.1">
    <property type="nucleotide sequence ID" value="NZ_AP019822.1"/>
</dbReference>
<dbReference type="PANTHER" id="PTHR22916">
    <property type="entry name" value="GLYCOSYLTRANSFERASE"/>
    <property type="match status" value="1"/>
</dbReference>
<reference evidence="2 3" key="1">
    <citation type="submission" date="2019-07" db="EMBL/GenBank/DDBJ databases">
        <title>Complete Genome Sequence of Leptotrichia goodfellowii Strain JCM 16774.</title>
        <authorList>
            <person name="Watanabe S."/>
            <person name="Cui L."/>
        </authorList>
    </citation>
    <scope>NUCLEOTIDE SEQUENCE [LARGE SCALE GENOMIC DNA]</scope>
    <source>
        <strain evidence="2 3">JCM16774</strain>
    </source>
</reference>
<dbReference type="InterPro" id="IPR001173">
    <property type="entry name" value="Glyco_trans_2-like"/>
</dbReference>
<dbReference type="OrthoDB" id="9810303at2"/>
<sequence length="297" mass="35372">MKFTVFTPTYNRKELLRKLYESLKNQTYKDFEWLIVDDGSDDNTEKIVKEFISENKLDIKYYYKKNGGKQRAYNFAVEKARGELFICLDSDDEYISDGLETIFKYWKKYEKNDKIIGMGYLSIYPDGKVIGTEFPQNEMIESQFDIYNKYGIKGDKGLMFRTEIIKKYPFPVFEGEKFTTEALVYNRISEKYKMLYINKKIEIKQYHDDGLTAEYNNLLLRNPKGQALYHNERNRHKMSFKQKILNNAVYYKFCKIAGYPFRKIWNESESKGMLLLGLPLGMYMVSKEKSKLKSELR</sequence>
<evidence type="ECO:0000313" key="2">
    <source>
        <dbReference type="EMBL" id="BBM36535.1"/>
    </source>
</evidence>
<evidence type="ECO:0000313" key="3">
    <source>
        <dbReference type="Proteomes" id="UP000321606"/>
    </source>
</evidence>
<dbReference type="GO" id="GO:0016758">
    <property type="term" value="F:hexosyltransferase activity"/>
    <property type="evidence" value="ECO:0007669"/>
    <property type="project" value="UniProtKB-ARBA"/>
</dbReference>
<organism evidence="2 3">
    <name type="scientific">Pseudoleptotrichia goodfellowii</name>
    <dbReference type="NCBI Taxonomy" id="157692"/>
    <lineage>
        <taxon>Bacteria</taxon>
        <taxon>Fusobacteriati</taxon>
        <taxon>Fusobacteriota</taxon>
        <taxon>Fusobacteriia</taxon>
        <taxon>Fusobacteriales</taxon>
        <taxon>Leptotrichiaceae</taxon>
        <taxon>Pseudoleptotrichia</taxon>
    </lineage>
</organism>
<dbReference type="SUPFAM" id="SSF53448">
    <property type="entry name" value="Nucleotide-diphospho-sugar transferases"/>
    <property type="match status" value="1"/>
</dbReference>
<dbReference type="Proteomes" id="UP000321606">
    <property type="component" value="Chromosome"/>
</dbReference>
<name>A0A510JE72_9FUSO</name>
<dbReference type="AlphaFoldDB" id="A0A510JE72"/>
<dbReference type="CDD" id="cd00761">
    <property type="entry name" value="Glyco_tranf_GTA_type"/>
    <property type="match status" value="1"/>
</dbReference>
<dbReference type="PANTHER" id="PTHR22916:SF3">
    <property type="entry name" value="UDP-GLCNAC:BETAGAL BETA-1,3-N-ACETYLGLUCOSAMINYLTRANSFERASE-LIKE PROTEIN 1"/>
    <property type="match status" value="1"/>
</dbReference>
<evidence type="ECO:0000259" key="1">
    <source>
        <dbReference type="Pfam" id="PF00535"/>
    </source>
</evidence>
<dbReference type="EMBL" id="AP019822">
    <property type="protein sequence ID" value="BBM36535.1"/>
    <property type="molecule type" value="Genomic_DNA"/>
</dbReference>
<dbReference type="Gene3D" id="3.90.550.10">
    <property type="entry name" value="Spore Coat Polysaccharide Biosynthesis Protein SpsA, Chain A"/>
    <property type="match status" value="1"/>
</dbReference>
<feature type="domain" description="Glycosyltransferase 2-like" evidence="1">
    <location>
        <begin position="4"/>
        <end position="112"/>
    </location>
</feature>
<dbReference type="KEGG" id="lgo:JCM16774_1479"/>
<protein>
    <submittedName>
        <fullName evidence="2">Family 2 glycosyl transferase</fullName>
    </submittedName>
</protein>
<proteinExistence type="predicted"/>
<dbReference type="STRING" id="714315.GCA_000516535_01485"/>
<dbReference type="Pfam" id="PF00535">
    <property type="entry name" value="Glycos_transf_2"/>
    <property type="match status" value="1"/>
</dbReference>
<keyword evidence="2" id="KW-0808">Transferase</keyword>
<gene>
    <name evidence="2" type="ORF">JCM16774_1479</name>
</gene>